<evidence type="ECO:0000256" key="1">
    <source>
        <dbReference type="ARBA" id="ARBA00004167"/>
    </source>
</evidence>
<gene>
    <name evidence="6" type="ORF">CRN84_03855</name>
    <name evidence="7" type="ORF">NCTC12282_01379</name>
</gene>
<dbReference type="Pfam" id="PF04011">
    <property type="entry name" value="LemA"/>
    <property type="match status" value="1"/>
</dbReference>
<evidence type="ECO:0000313" key="8">
    <source>
        <dbReference type="Proteomes" id="UP000224974"/>
    </source>
</evidence>
<sequence>MGKLVVFIIIALLALGVVCYLMRLYKKLTVLRQDTEEAFDNIDDLLKQRAGEIPELVSLLETSAGFQSPLFQQLTKQRKRYQTSRKSEDKVRLANQIDQGLQQIFTLSEAYPELKSLYGLVELRKRLMQLEFQIAERCEPFNQSVIRYNAGLRTFPNAILALLLGYRTKSLLTQSKEYRDDTIF</sequence>
<name>A0A2C6DJA4_9GAMM</name>
<evidence type="ECO:0000256" key="2">
    <source>
        <dbReference type="ARBA" id="ARBA00008854"/>
    </source>
</evidence>
<evidence type="ECO:0000313" key="7">
    <source>
        <dbReference type="EMBL" id="VFS46470.1"/>
    </source>
</evidence>
<dbReference type="EMBL" id="PDDX01000001">
    <property type="protein sequence ID" value="PHI28525.1"/>
    <property type="molecule type" value="Genomic_DNA"/>
</dbReference>
<comment type="subcellular location">
    <subcellularLocation>
        <location evidence="1">Membrane</location>
        <topology evidence="1">Single-pass membrane protein</topology>
    </subcellularLocation>
</comment>
<dbReference type="EMBL" id="CAADJA010000002">
    <property type="protein sequence ID" value="VFS46470.1"/>
    <property type="molecule type" value="Genomic_DNA"/>
</dbReference>
<dbReference type="AlphaFoldDB" id="A0A2C6DJA4"/>
<dbReference type="Proteomes" id="UP000373449">
    <property type="component" value="Unassembled WGS sequence"/>
</dbReference>
<organism evidence="6 8">
    <name type="scientific">Budvicia aquatica</name>
    <dbReference type="NCBI Taxonomy" id="82979"/>
    <lineage>
        <taxon>Bacteria</taxon>
        <taxon>Pseudomonadati</taxon>
        <taxon>Pseudomonadota</taxon>
        <taxon>Gammaproteobacteria</taxon>
        <taxon>Enterobacterales</taxon>
        <taxon>Budviciaceae</taxon>
        <taxon>Budvicia</taxon>
    </lineage>
</organism>
<evidence type="ECO:0000313" key="6">
    <source>
        <dbReference type="EMBL" id="PHI28525.1"/>
    </source>
</evidence>
<dbReference type="InterPro" id="IPR023353">
    <property type="entry name" value="LemA-like_dom_sf"/>
</dbReference>
<dbReference type="RefSeq" id="WP_029093773.1">
    <property type="nucleotide sequence ID" value="NZ_CAADJA010000002.1"/>
</dbReference>
<dbReference type="PANTHER" id="PTHR34478">
    <property type="entry name" value="PROTEIN LEMA"/>
    <property type="match status" value="1"/>
</dbReference>
<dbReference type="Gene3D" id="1.20.1440.20">
    <property type="entry name" value="LemA-like domain"/>
    <property type="match status" value="1"/>
</dbReference>
<evidence type="ECO:0000313" key="9">
    <source>
        <dbReference type="Proteomes" id="UP000373449"/>
    </source>
</evidence>
<dbReference type="Proteomes" id="UP000224974">
    <property type="component" value="Unassembled WGS sequence"/>
</dbReference>
<dbReference type="OrthoDB" id="9804152at2"/>
<reference evidence="6" key="2">
    <citation type="submission" date="2017-09" db="EMBL/GenBank/DDBJ databases">
        <title>FDA dAtabase for Regulatory Grade micrObial Sequences (FDA-ARGOS): Supporting development and validation of Infectious Disease Dx tests.</title>
        <authorList>
            <person name="Minogue T."/>
            <person name="Wolcott M."/>
            <person name="Wasieloski L."/>
            <person name="Aguilar W."/>
            <person name="Moore D."/>
            <person name="Tallon L.J."/>
            <person name="Sadzewicz L."/>
            <person name="Ott S."/>
            <person name="Zhao X."/>
            <person name="Nagaraj S."/>
            <person name="Vavikolanu K."/>
            <person name="Aluvathingal J."/>
            <person name="Nadendla S."/>
            <person name="Sichtig H."/>
        </authorList>
    </citation>
    <scope>NUCLEOTIDE SEQUENCE</scope>
    <source>
        <strain evidence="6">FDAARGOS_387</strain>
    </source>
</reference>
<keyword evidence="8" id="KW-1185">Reference proteome</keyword>
<dbReference type="InterPro" id="IPR007156">
    <property type="entry name" value="MamQ_LemA"/>
</dbReference>
<reference evidence="7 9" key="3">
    <citation type="submission" date="2019-03" db="EMBL/GenBank/DDBJ databases">
        <authorList>
            <consortium name="Pathogen Informatics"/>
        </authorList>
    </citation>
    <scope>NUCLEOTIDE SEQUENCE [LARGE SCALE GENOMIC DNA]</scope>
    <source>
        <strain evidence="7 9">NCTC12282</strain>
    </source>
</reference>
<protein>
    <submittedName>
        <fullName evidence="6 7">LemA family</fullName>
    </submittedName>
</protein>
<comment type="similarity">
    <text evidence="2">Belongs to the LemA family.</text>
</comment>
<dbReference type="GO" id="GO:0016020">
    <property type="term" value="C:membrane"/>
    <property type="evidence" value="ECO:0007669"/>
    <property type="project" value="UniProtKB-SubCell"/>
</dbReference>
<evidence type="ECO:0000256" key="4">
    <source>
        <dbReference type="ARBA" id="ARBA00022989"/>
    </source>
</evidence>
<keyword evidence="3" id="KW-0812">Transmembrane</keyword>
<accession>A0A2C6DJA4</accession>
<dbReference type="PANTHER" id="PTHR34478:SF1">
    <property type="entry name" value="PROTEIN LEMA"/>
    <property type="match status" value="1"/>
</dbReference>
<dbReference type="SUPFAM" id="SSF140478">
    <property type="entry name" value="LemA-like"/>
    <property type="match status" value="1"/>
</dbReference>
<proteinExistence type="inferred from homology"/>
<reference evidence="8" key="1">
    <citation type="submission" date="2017-09" db="EMBL/GenBank/DDBJ databases">
        <title>FDA dAtabase for Regulatory Grade micrObial Sequences (FDA-ARGOS): Supporting development and validation of Infectious Disease Dx tests.</title>
        <authorList>
            <person name="Minogue T."/>
            <person name="Wolcott M."/>
            <person name="Wasieloski L."/>
            <person name="Aguilar W."/>
            <person name="Moore D."/>
            <person name="Tallon L."/>
            <person name="Sadzewicz L."/>
            <person name="Ott S."/>
            <person name="Zhao X."/>
            <person name="Nagaraj S."/>
            <person name="Vavikolanu K."/>
            <person name="Aluvathingal J."/>
            <person name="Nadendla S."/>
            <person name="Sichtig H."/>
        </authorList>
    </citation>
    <scope>NUCLEOTIDE SEQUENCE [LARGE SCALE GENOMIC DNA]</scope>
    <source>
        <strain evidence="8">FDAARGOS_387</strain>
    </source>
</reference>
<evidence type="ECO:0000256" key="3">
    <source>
        <dbReference type="ARBA" id="ARBA00022692"/>
    </source>
</evidence>
<evidence type="ECO:0000256" key="5">
    <source>
        <dbReference type="ARBA" id="ARBA00023136"/>
    </source>
</evidence>
<keyword evidence="4" id="KW-1133">Transmembrane helix</keyword>
<dbReference type="STRING" id="1111728.GCA_000427805_04482"/>
<keyword evidence="5" id="KW-0472">Membrane</keyword>